<evidence type="ECO:0000256" key="5">
    <source>
        <dbReference type="SAM" id="Phobius"/>
    </source>
</evidence>
<keyword evidence="2 5" id="KW-0812">Transmembrane</keyword>
<organism evidence="7 8">
    <name type="scientific">Rhodococcus erythropolis</name>
    <name type="common">Arthrobacter picolinophilus</name>
    <dbReference type="NCBI Taxonomy" id="1833"/>
    <lineage>
        <taxon>Bacteria</taxon>
        <taxon>Bacillati</taxon>
        <taxon>Actinomycetota</taxon>
        <taxon>Actinomycetes</taxon>
        <taxon>Mycobacteriales</taxon>
        <taxon>Nocardiaceae</taxon>
        <taxon>Rhodococcus</taxon>
        <taxon>Rhodococcus erythropolis group</taxon>
    </lineage>
</organism>
<dbReference type="InterPro" id="IPR051328">
    <property type="entry name" value="T7SS_ABC-Transporter"/>
</dbReference>
<dbReference type="NCBIfam" id="TIGR03062">
    <property type="entry name" value="pip_yhgE_Cterm"/>
    <property type="match status" value="1"/>
</dbReference>
<accession>A0A0C3AD95</accession>
<sequence>MLAGMSLGTELKRFSRGAMPRIALVTIILMPLLYGAMYLWAFWNPFGEVNKVPVALVNTDRGAMVQGQELKAGDEVSQALLDSGELDLHLVSQQEAEQGVSDGTYYFSLTLPENFSEAVASPTSKDPHKAQLQFTFNDVNNYLGTIIGQNAAQQVLSQVSDKIGAQSVETVLVGLTDAGAGLKQAADGALQLSAGVNTANAGAGELASGSKTLADNMVTARDGAATLAGGTAQLSTGINTATDGVLALTDGLGQLDLGAVQLGDGASQLSGGVTQVVDQLSVLGNTQADVAQLVGQAVASLRLNPDPVSQQIANALAPAQDMLRTQGFGEATMGQLGELKSGAQQLAYQLDDPSSTFRAGLNAAANGGGELRNGLVQLRDGGQQVNDGAQTLSSGLVQLTDGSVQLSDGAAKLADGTEQLRAGSAELATKLTEGAGQIPSWTDQQRTATAQTLSSPVELQETYENRASTFGTGFAPFFLPLALFVGGIITWMLLKPLQNRPIANGLGALRVVLASYWPALLIGICQVIVMYLVVHFAVGLHPTHALGTVGFLMLITATYMALIQAFNAIFGVSVGRVITLAFLMLQLVSAGGIYPVETTAKPFQIIHPFDPMTYAVNGLRQLTVGGIDSRLWVSIAVLGGLLVASLGASSLAARRNRQWTMDRLHPPIEV</sequence>
<evidence type="ECO:0000313" key="7">
    <source>
        <dbReference type="EMBL" id="KAB2586818.1"/>
    </source>
</evidence>
<evidence type="ECO:0000259" key="6">
    <source>
        <dbReference type="Pfam" id="PF12698"/>
    </source>
</evidence>
<dbReference type="RefSeq" id="WP_019747146.1">
    <property type="nucleotide sequence ID" value="NZ_AP018733.1"/>
</dbReference>
<evidence type="ECO:0000256" key="4">
    <source>
        <dbReference type="ARBA" id="ARBA00023136"/>
    </source>
</evidence>
<evidence type="ECO:0000313" key="8">
    <source>
        <dbReference type="Proteomes" id="UP000325576"/>
    </source>
</evidence>
<dbReference type="InterPro" id="IPR013525">
    <property type="entry name" value="ABC2_TM"/>
</dbReference>
<feature type="domain" description="ABC-2 type transporter transmembrane" evidence="6">
    <location>
        <begin position="24"/>
        <end position="164"/>
    </location>
</feature>
<dbReference type="NCBIfam" id="TIGR03061">
    <property type="entry name" value="pip_yhgE_Nterm"/>
    <property type="match status" value="1"/>
</dbReference>
<feature type="transmembrane region" description="Helical" evidence="5">
    <location>
        <begin position="544"/>
        <end position="562"/>
    </location>
</feature>
<dbReference type="GO" id="GO:0140359">
    <property type="term" value="F:ABC-type transporter activity"/>
    <property type="evidence" value="ECO:0007669"/>
    <property type="project" value="InterPro"/>
</dbReference>
<proteinExistence type="predicted"/>
<feature type="transmembrane region" description="Helical" evidence="5">
    <location>
        <begin position="515"/>
        <end position="538"/>
    </location>
</feature>
<dbReference type="EMBL" id="MRBO01000120">
    <property type="protein sequence ID" value="KAB2586818.1"/>
    <property type="molecule type" value="Genomic_DNA"/>
</dbReference>
<dbReference type="AlphaFoldDB" id="A0A0C3AD95"/>
<reference evidence="7 8" key="1">
    <citation type="journal article" date="2017" name="Poromechanics V (2013)">
        <title>Genomic Characterization of the Arsenic-Tolerant Actinobacterium, &lt;i&gt;Rhodococcus erythropolis&lt;/i&gt; S43.</title>
        <authorList>
            <person name="Retamal-Morales G."/>
            <person name="Mehnert M."/>
            <person name="Schwabe R."/>
            <person name="Tischler D."/>
            <person name="Schloemann M."/>
            <person name="Levican G.J."/>
        </authorList>
    </citation>
    <scope>NUCLEOTIDE SEQUENCE [LARGE SCALE GENOMIC DNA]</scope>
    <source>
        <strain evidence="7 8">S43</strain>
    </source>
</reference>
<dbReference type="GO" id="GO:0016020">
    <property type="term" value="C:membrane"/>
    <property type="evidence" value="ECO:0007669"/>
    <property type="project" value="UniProtKB-SubCell"/>
</dbReference>
<comment type="caution">
    <text evidence="7">The sequence shown here is derived from an EMBL/GenBank/DDBJ whole genome shotgun (WGS) entry which is preliminary data.</text>
</comment>
<comment type="subcellular location">
    <subcellularLocation>
        <location evidence="1">Membrane</location>
        <topology evidence="1">Multi-pass membrane protein</topology>
    </subcellularLocation>
</comment>
<evidence type="ECO:0000256" key="1">
    <source>
        <dbReference type="ARBA" id="ARBA00004141"/>
    </source>
</evidence>
<keyword evidence="3 5" id="KW-1133">Transmembrane helix</keyword>
<dbReference type="PANTHER" id="PTHR43077">
    <property type="entry name" value="TRANSPORT PERMEASE YVFS-RELATED"/>
    <property type="match status" value="1"/>
</dbReference>
<evidence type="ECO:0000256" key="3">
    <source>
        <dbReference type="ARBA" id="ARBA00022989"/>
    </source>
</evidence>
<dbReference type="InterPro" id="IPR017500">
    <property type="entry name" value="Phage_infect_YhgE_N"/>
</dbReference>
<evidence type="ECO:0000256" key="2">
    <source>
        <dbReference type="ARBA" id="ARBA00022692"/>
    </source>
</evidence>
<feature type="transmembrane region" description="Helical" evidence="5">
    <location>
        <begin position="631"/>
        <end position="653"/>
    </location>
</feature>
<dbReference type="InterPro" id="IPR017501">
    <property type="entry name" value="Phage_infect_YhgE_C"/>
</dbReference>
<dbReference type="Pfam" id="PF12698">
    <property type="entry name" value="ABC2_membrane_3"/>
    <property type="match status" value="2"/>
</dbReference>
<feature type="transmembrane region" description="Helical" evidence="5">
    <location>
        <begin position="21"/>
        <end position="43"/>
    </location>
</feature>
<protein>
    <recommendedName>
        <fullName evidence="6">ABC-2 type transporter transmembrane domain-containing protein</fullName>
    </recommendedName>
</protein>
<feature type="transmembrane region" description="Helical" evidence="5">
    <location>
        <begin position="574"/>
        <end position="594"/>
    </location>
</feature>
<feature type="domain" description="ABC-2 type transporter transmembrane" evidence="6">
    <location>
        <begin position="437"/>
        <end position="649"/>
    </location>
</feature>
<dbReference type="InterPro" id="IPR023908">
    <property type="entry name" value="xxxLxxG_rpt"/>
</dbReference>
<dbReference type="Gene3D" id="3.40.1710.10">
    <property type="entry name" value="abc type-2 transporter like domain"/>
    <property type="match status" value="1"/>
</dbReference>
<dbReference type="NCBIfam" id="TIGR03057">
    <property type="entry name" value="xxxLxxG_by_4"/>
    <property type="match status" value="4"/>
</dbReference>
<feature type="transmembrane region" description="Helical" evidence="5">
    <location>
        <begin position="474"/>
        <end position="494"/>
    </location>
</feature>
<dbReference type="PANTHER" id="PTHR43077:SF5">
    <property type="entry name" value="PHAGE INFECTION PROTEIN"/>
    <property type="match status" value="1"/>
</dbReference>
<keyword evidence="4 5" id="KW-0472">Membrane</keyword>
<gene>
    <name evidence="7" type="ORF">BS297_03280</name>
</gene>
<dbReference type="Proteomes" id="UP000325576">
    <property type="component" value="Unassembled WGS sequence"/>
</dbReference>
<name>A0A0C3AD95_RHOER</name>